<keyword evidence="1" id="KW-0812">Transmembrane</keyword>
<dbReference type="Proteomes" id="UP001321520">
    <property type="component" value="Chromosome"/>
</dbReference>
<keyword evidence="3" id="KW-1185">Reference proteome</keyword>
<evidence type="ECO:0000313" key="3">
    <source>
        <dbReference type="Proteomes" id="UP001321520"/>
    </source>
</evidence>
<accession>A0ABY9EHA7</accession>
<proteinExistence type="predicted"/>
<dbReference type="EMBL" id="CP098023">
    <property type="protein sequence ID" value="WKD51543.1"/>
    <property type="molecule type" value="Genomic_DNA"/>
</dbReference>
<evidence type="ECO:0000256" key="1">
    <source>
        <dbReference type="SAM" id="Phobius"/>
    </source>
</evidence>
<gene>
    <name evidence="2" type="ORF">M8T91_09020</name>
</gene>
<evidence type="ECO:0000313" key="2">
    <source>
        <dbReference type="EMBL" id="WKD51543.1"/>
    </source>
</evidence>
<name>A0ABY9EHA7_9GAMM</name>
<feature type="transmembrane region" description="Helical" evidence="1">
    <location>
        <begin position="12"/>
        <end position="30"/>
    </location>
</feature>
<protein>
    <submittedName>
        <fullName evidence="2">Uncharacterized protein</fullName>
    </submittedName>
</protein>
<sequence>MKKKFTRRKRGAAALLFGAFISTGLFIWAVRVELFFSPNSVTMLLDQEERHNNAPLSGSTQSINRFYSKLRKLDKITPNFNSDTKKLELTVASSSDPSKKEEVVFFEEIESRFLTPLLPYARAEKLSEFDSFNLMLAEYARNGVSLSRQHSNKVLGSFHGGRDFFDPFAQEYNYKEGIIGPNENVTPKRMSIINNCLSPGLWEINAQDSVGEMYHGWFSMPKDQYFSMIRVNNDLKVSDLKLRFALRYNKNAEVLLELERLRKEIKTLYAGKAQLASNKVIGSYSSQDSRRKVQRQFFNIKRDGEIINAKYFSDLRSGDIFELYAFIPPGIYSTEKLQTITYNPDWQEIEIREVQPLTQFKGNQSQFDDMGYIELVLYSSDRSHAFIIGNIPIALLVMQEDYDIPALGVGVLPASEPIERRYLRFKEGPSPHYAYMARIKEGKFYGVNNHEYGIEQIYLRPFEKEGSPFLRITFVSYERIMDVLEVEVPLNELVFDRIRLASNNYRRPLFRTYLDSNIL</sequence>
<keyword evidence="1" id="KW-1133">Transmembrane helix</keyword>
<reference evidence="2 3" key="1">
    <citation type="submission" date="2022-05" db="EMBL/GenBank/DDBJ databases">
        <title>Microbulbifer sp. nov., isolated from sponge.</title>
        <authorList>
            <person name="Gao L."/>
        </authorList>
    </citation>
    <scope>NUCLEOTIDE SEQUENCE [LARGE SCALE GENOMIC DNA]</scope>
    <source>
        <strain evidence="2 3">MI-G</strain>
    </source>
</reference>
<organism evidence="2 3">
    <name type="scientific">Microbulbifer spongiae</name>
    <dbReference type="NCBI Taxonomy" id="2944933"/>
    <lineage>
        <taxon>Bacteria</taxon>
        <taxon>Pseudomonadati</taxon>
        <taxon>Pseudomonadota</taxon>
        <taxon>Gammaproteobacteria</taxon>
        <taxon>Cellvibrionales</taxon>
        <taxon>Microbulbiferaceae</taxon>
        <taxon>Microbulbifer</taxon>
    </lineage>
</organism>
<dbReference type="RefSeq" id="WP_301418911.1">
    <property type="nucleotide sequence ID" value="NZ_CP098023.1"/>
</dbReference>
<keyword evidence="1" id="KW-0472">Membrane</keyword>